<dbReference type="PROSITE" id="PS50871">
    <property type="entry name" value="C1Q"/>
    <property type="match status" value="1"/>
</dbReference>
<feature type="signal peptide" evidence="4">
    <location>
        <begin position="1"/>
        <end position="25"/>
    </location>
</feature>
<reference evidence="6 7" key="1">
    <citation type="journal article" date="2023" name="Sci. Data">
        <title>Genome assembly of the Korean intertidal mud-creeper Batillaria attramentaria.</title>
        <authorList>
            <person name="Patra A.K."/>
            <person name="Ho P.T."/>
            <person name="Jun S."/>
            <person name="Lee S.J."/>
            <person name="Kim Y."/>
            <person name="Won Y.J."/>
        </authorList>
    </citation>
    <scope>NUCLEOTIDE SEQUENCE [LARGE SCALE GENOMIC DNA]</scope>
    <source>
        <strain evidence="6">Wonlab-2016</strain>
    </source>
</reference>
<dbReference type="GO" id="GO:0005576">
    <property type="term" value="C:extracellular region"/>
    <property type="evidence" value="ECO:0007669"/>
    <property type="project" value="UniProtKB-SubCell"/>
</dbReference>
<evidence type="ECO:0000313" key="6">
    <source>
        <dbReference type="EMBL" id="KAK7490709.1"/>
    </source>
</evidence>
<name>A0ABD0KU46_9CAEN</name>
<dbReference type="SUPFAM" id="SSF49842">
    <property type="entry name" value="TNF-like"/>
    <property type="match status" value="1"/>
</dbReference>
<evidence type="ECO:0000256" key="3">
    <source>
        <dbReference type="ARBA" id="ARBA00022729"/>
    </source>
</evidence>
<protein>
    <recommendedName>
        <fullName evidence="5">C1q domain-containing protein</fullName>
    </recommendedName>
</protein>
<proteinExistence type="predicted"/>
<evidence type="ECO:0000256" key="4">
    <source>
        <dbReference type="SAM" id="SignalP"/>
    </source>
</evidence>
<dbReference type="Gene3D" id="2.60.120.40">
    <property type="match status" value="1"/>
</dbReference>
<keyword evidence="2" id="KW-0964">Secreted</keyword>
<evidence type="ECO:0000313" key="7">
    <source>
        <dbReference type="Proteomes" id="UP001519460"/>
    </source>
</evidence>
<evidence type="ECO:0000256" key="2">
    <source>
        <dbReference type="ARBA" id="ARBA00022525"/>
    </source>
</evidence>
<comment type="caution">
    <text evidence="6">The sequence shown here is derived from an EMBL/GenBank/DDBJ whole genome shotgun (WGS) entry which is preliminary data.</text>
</comment>
<comment type="subcellular location">
    <subcellularLocation>
        <location evidence="1">Secreted</location>
    </subcellularLocation>
</comment>
<dbReference type="Pfam" id="PF00386">
    <property type="entry name" value="C1q"/>
    <property type="match status" value="1"/>
</dbReference>
<dbReference type="SMART" id="SM00110">
    <property type="entry name" value="C1Q"/>
    <property type="match status" value="1"/>
</dbReference>
<dbReference type="InterPro" id="IPR008983">
    <property type="entry name" value="Tumour_necrosis_fac-like_dom"/>
</dbReference>
<keyword evidence="7" id="KW-1185">Reference proteome</keyword>
<sequence length="220" mass="24045">MSRLLVTPSVILLVCFAVSWPLTSCTDDVDPLQVVTEQHSQKISQLESLIQQQANKMAAMDTLIQQQAATISGMQTSVQTLTSQMALQTPFVAFDVQYKDDPHNNVASHDILKFDAISMNIGNAYTASNGMFQAPVSGVYLFHVKLTPNPHGSIYAYLVKEGQNVDSVNAHDDTGNETGDTVRILQLDRGERVWLQKSSGVSSVRGWAHTKLAGVLLRAT</sequence>
<dbReference type="PRINTS" id="PR00007">
    <property type="entry name" value="COMPLEMNTC1Q"/>
</dbReference>
<dbReference type="InterPro" id="IPR050822">
    <property type="entry name" value="Cerebellin_Synaptic_Org"/>
</dbReference>
<feature type="domain" description="C1q" evidence="5">
    <location>
        <begin position="87"/>
        <end position="220"/>
    </location>
</feature>
<organism evidence="6 7">
    <name type="scientific">Batillaria attramentaria</name>
    <dbReference type="NCBI Taxonomy" id="370345"/>
    <lineage>
        <taxon>Eukaryota</taxon>
        <taxon>Metazoa</taxon>
        <taxon>Spiralia</taxon>
        <taxon>Lophotrochozoa</taxon>
        <taxon>Mollusca</taxon>
        <taxon>Gastropoda</taxon>
        <taxon>Caenogastropoda</taxon>
        <taxon>Sorbeoconcha</taxon>
        <taxon>Cerithioidea</taxon>
        <taxon>Batillariidae</taxon>
        <taxon>Batillaria</taxon>
    </lineage>
</organism>
<evidence type="ECO:0000259" key="5">
    <source>
        <dbReference type="PROSITE" id="PS50871"/>
    </source>
</evidence>
<dbReference type="PANTHER" id="PTHR22923">
    <property type="entry name" value="CEREBELLIN-RELATED"/>
    <property type="match status" value="1"/>
</dbReference>
<dbReference type="AlphaFoldDB" id="A0ABD0KU46"/>
<dbReference type="Proteomes" id="UP001519460">
    <property type="component" value="Unassembled WGS sequence"/>
</dbReference>
<accession>A0ABD0KU46</accession>
<gene>
    <name evidence="6" type="ORF">BaRGS_00018126</name>
</gene>
<dbReference type="PANTHER" id="PTHR22923:SF102">
    <property type="entry name" value="CEREBELLIN 13-RELATED"/>
    <property type="match status" value="1"/>
</dbReference>
<keyword evidence="3 4" id="KW-0732">Signal</keyword>
<feature type="chain" id="PRO_5044886423" description="C1q domain-containing protein" evidence="4">
    <location>
        <begin position="26"/>
        <end position="220"/>
    </location>
</feature>
<evidence type="ECO:0000256" key="1">
    <source>
        <dbReference type="ARBA" id="ARBA00004613"/>
    </source>
</evidence>
<dbReference type="InterPro" id="IPR001073">
    <property type="entry name" value="C1q_dom"/>
</dbReference>
<dbReference type="EMBL" id="JACVVK020000124">
    <property type="protein sequence ID" value="KAK7490709.1"/>
    <property type="molecule type" value="Genomic_DNA"/>
</dbReference>